<name>A0A0L0GDP3_9EUKA</name>
<sequence>MASSLRNGLVTENKDSNLSTVHTKAIFDRFLLKAFTSEAYQQRRVLGVRGDPTAIKGISYCPPGFAVEEQSKDEVIFREGNSPLRMYYGVIEHKPQFVGFPHQVAFNIAVALDVKEASIGDKLRFLFDSWVARRYLSDAVRTTSKKDKAQFVFDSEGST</sequence>
<proteinExistence type="predicted"/>
<reference evidence="1 2" key="1">
    <citation type="submission" date="2011-02" db="EMBL/GenBank/DDBJ databases">
        <title>The Genome Sequence of Sphaeroforma arctica JP610.</title>
        <authorList>
            <consortium name="The Broad Institute Genome Sequencing Platform"/>
            <person name="Russ C."/>
            <person name="Cuomo C."/>
            <person name="Young S.K."/>
            <person name="Zeng Q."/>
            <person name="Gargeya S."/>
            <person name="Alvarado L."/>
            <person name="Berlin A."/>
            <person name="Chapman S.B."/>
            <person name="Chen Z."/>
            <person name="Freedman E."/>
            <person name="Gellesch M."/>
            <person name="Goldberg J."/>
            <person name="Griggs A."/>
            <person name="Gujja S."/>
            <person name="Heilman E."/>
            <person name="Heiman D."/>
            <person name="Howarth C."/>
            <person name="Mehta T."/>
            <person name="Neiman D."/>
            <person name="Pearson M."/>
            <person name="Roberts A."/>
            <person name="Saif S."/>
            <person name="Shea T."/>
            <person name="Shenoy N."/>
            <person name="Sisk P."/>
            <person name="Stolte C."/>
            <person name="Sykes S."/>
            <person name="White J."/>
            <person name="Yandava C."/>
            <person name="Burger G."/>
            <person name="Gray M.W."/>
            <person name="Holland P.W.H."/>
            <person name="King N."/>
            <person name="Lang F.B.F."/>
            <person name="Roger A.J."/>
            <person name="Ruiz-Trillo I."/>
            <person name="Haas B."/>
            <person name="Nusbaum C."/>
            <person name="Birren B."/>
        </authorList>
    </citation>
    <scope>NUCLEOTIDE SEQUENCE [LARGE SCALE GENOMIC DNA]</scope>
    <source>
        <strain evidence="1 2">JP610</strain>
    </source>
</reference>
<keyword evidence="2" id="KW-1185">Reference proteome</keyword>
<accession>A0A0L0GDP3</accession>
<evidence type="ECO:0000313" key="1">
    <source>
        <dbReference type="EMBL" id="KNC87122.1"/>
    </source>
</evidence>
<dbReference type="EMBL" id="KQ241622">
    <property type="protein sequence ID" value="KNC87122.1"/>
    <property type="molecule type" value="Genomic_DNA"/>
</dbReference>
<gene>
    <name evidence="1" type="ORF">SARC_00745</name>
</gene>
<evidence type="ECO:0000313" key="2">
    <source>
        <dbReference type="Proteomes" id="UP000054560"/>
    </source>
</evidence>
<organism evidence="1 2">
    <name type="scientific">Sphaeroforma arctica JP610</name>
    <dbReference type="NCBI Taxonomy" id="667725"/>
    <lineage>
        <taxon>Eukaryota</taxon>
        <taxon>Ichthyosporea</taxon>
        <taxon>Ichthyophonida</taxon>
        <taxon>Sphaeroforma</taxon>
    </lineage>
</organism>
<protein>
    <submittedName>
        <fullName evidence="1">Uncharacterized protein</fullName>
    </submittedName>
</protein>
<dbReference type="RefSeq" id="XP_014161024.1">
    <property type="nucleotide sequence ID" value="XM_014305549.1"/>
</dbReference>
<dbReference type="Proteomes" id="UP000054560">
    <property type="component" value="Unassembled WGS sequence"/>
</dbReference>
<dbReference type="AlphaFoldDB" id="A0A0L0GDP3"/>
<dbReference type="GeneID" id="25901249"/>